<evidence type="ECO:0000256" key="1">
    <source>
        <dbReference type="ARBA" id="ARBA00022723"/>
    </source>
</evidence>
<comment type="similarity">
    <text evidence="4">Belongs to the metallo-dependent hydrolases superfamily. MTA/SAH deaminase family.</text>
</comment>
<feature type="binding site" evidence="4">
    <location>
        <position position="287"/>
    </location>
    <ligand>
        <name>substrate</name>
    </ligand>
</feature>
<dbReference type="AlphaFoldDB" id="A0A3M7U0A4"/>
<keyword evidence="1 4" id="KW-0479">Metal-binding</keyword>
<keyword evidence="2 4" id="KW-0378">Hydrolase</keyword>
<sequence>MDEGQPVKYGYMVINEGKIEGIYEEEVKEEAGEVIDAKGKLIIPGFVNTHGHTGSTLLRGAGDDLPLNTWLKEVMWPMEQRFTKETTKAATSLAIGEMLKSGTTTFLDMYHLHMDQTAELILESGMNGVLCRGMIGLCSKEEQAEKLKESVELYKTWHNSGDGKIKVMLAPHAPYTCPPDFMEMIIEKAHEHGIALHTHLSETRKEVEEHIGTYGKHPAEHLSELGFFEGHALIAHGVHLSDVELSLLARKGTYISHNPKSNLKLGSGVADVKKMKEKNIRVCLGTDSSASNNTLDMFEEMRFASLIHKGVNEDPTAVSARDILFMAAQNGGKALQYEKKGRLKKGYDADFSIVEPGGMHTLPDPEERIVSHLVYAHKGSDVTDVFANGKQLVKNKELLTMDEEKIRFNAREALAKLRR</sequence>
<evidence type="ECO:0000256" key="2">
    <source>
        <dbReference type="ARBA" id="ARBA00022801"/>
    </source>
</evidence>
<name>A0A3M7U0A4_9BACI</name>
<organism evidence="6 7">
    <name type="scientific">Alteribacter keqinensis</name>
    <dbReference type="NCBI Taxonomy" id="2483800"/>
    <lineage>
        <taxon>Bacteria</taxon>
        <taxon>Bacillati</taxon>
        <taxon>Bacillota</taxon>
        <taxon>Bacilli</taxon>
        <taxon>Bacillales</taxon>
        <taxon>Bacillaceae</taxon>
        <taxon>Alteribacter</taxon>
    </lineage>
</organism>
<feature type="binding site" evidence="4">
    <location>
        <position position="287"/>
    </location>
    <ligand>
        <name>Zn(2+)</name>
        <dbReference type="ChEBI" id="CHEBI:29105"/>
    </ligand>
</feature>
<feature type="binding site" evidence="4">
    <location>
        <position position="199"/>
    </location>
    <ligand>
        <name>Zn(2+)</name>
        <dbReference type="ChEBI" id="CHEBI:29105"/>
    </ligand>
</feature>
<dbReference type="InterPro" id="IPR006680">
    <property type="entry name" value="Amidohydro-rel"/>
</dbReference>
<evidence type="ECO:0000256" key="4">
    <source>
        <dbReference type="HAMAP-Rule" id="MF_01281"/>
    </source>
</evidence>
<keyword evidence="3 4" id="KW-0862">Zinc</keyword>
<dbReference type="EC" id="3.5.4.28" evidence="4"/>
<evidence type="ECO:0000313" key="7">
    <source>
        <dbReference type="Proteomes" id="UP000278746"/>
    </source>
</evidence>
<feature type="binding site" evidence="4">
    <location>
        <position position="50"/>
    </location>
    <ligand>
        <name>Zn(2+)</name>
        <dbReference type="ChEBI" id="CHEBI:29105"/>
    </ligand>
</feature>
<dbReference type="GO" id="GO:0046872">
    <property type="term" value="F:metal ion binding"/>
    <property type="evidence" value="ECO:0007669"/>
    <property type="project" value="UniProtKB-KW"/>
</dbReference>
<dbReference type="GO" id="GO:0050270">
    <property type="term" value="F:S-adenosylhomocysteine deaminase activity"/>
    <property type="evidence" value="ECO:0007669"/>
    <property type="project" value="UniProtKB-UniRule"/>
</dbReference>
<dbReference type="SUPFAM" id="SSF51338">
    <property type="entry name" value="Composite domain of metallo-dependent hydrolases"/>
    <property type="match status" value="1"/>
</dbReference>
<proteinExistence type="inferred from homology"/>
<comment type="function">
    <text evidence="4">Catalyzes the deamination of 5-methylthioadenosine and S-adenosyl-L-homocysteine into 5-methylthioinosine and S-inosyl-L-homocysteine, respectively. Is also able to deaminate adenosine.</text>
</comment>
<evidence type="ECO:0000313" key="6">
    <source>
        <dbReference type="EMBL" id="RNA70582.1"/>
    </source>
</evidence>
<dbReference type="InterPro" id="IPR032466">
    <property type="entry name" value="Metal_Hydrolase"/>
</dbReference>
<feature type="domain" description="Amidohydrolase-related" evidence="5">
    <location>
        <begin position="42"/>
        <end position="391"/>
    </location>
</feature>
<dbReference type="CDD" id="cd01298">
    <property type="entry name" value="ATZ_TRZ_like"/>
    <property type="match status" value="1"/>
</dbReference>
<feature type="binding site" evidence="4">
    <location>
        <position position="202"/>
    </location>
    <ligand>
        <name>substrate</name>
    </ligand>
</feature>
<comment type="caution">
    <text evidence="4">Lacks conserved residue(s) required for the propagation of feature annotation.</text>
</comment>
<gene>
    <name evidence="4" type="primary">mtaD</name>
    <name evidence="6" type="ORF">EBO34_04290</name>
</gene>
<dbReference type="InterPro" id="IPR023512">
    <property type="entry name" value="Deaminase_MtaD/DadD"/>
</dbReference>
<protein>
    <recommendedName>
        <fullName evidence="4">5-methylthioadenosine/S-adenosylhomocysteine deaminase</fullName>
        <shortName evidence="4">MTA/SAH deaminase</shortName>
        <ecNumber evidence="4">3.5.4.28</ecNumber>
        <ecNumber evidence="4">3.5.4.31</ecNumber>
    </recommendedName>
</protein>
<feature type="binding site" evidence="4">
    <location>
        <position position="52"/>
    </location>
    <ligand>
        <name>Zn(2+)</name>
        <dbReference type="ChEBI" id="CHEBI:29105"/>
    </ligand>
</feature>
<dbReference type="Gene3D" id="3.20.20.140">
    <property type="entry name" value="Metal-dependent hydrolases"/>
    <property type="match status" value="1"/>
</dbReference>
<dbReference type="HAMAP" id="MF_01281">
    <property type="entry name" value="MTA_SAH_deamin"/>
    <property type="match status" value="1"/>
</dbReference>
<evidence type="ECO:0000259" key="5">
    <source>
        <dbReference type="Pfam" id="PF01979"/>
    </source>
</evidence>
<dbReference type="Proteomes" id="UP000278746">
    <property type="component" value="Unassembled WGS sequence"/>
</dbReference>
<comment type="catalytic activity">
    <reaction evidence="4">
        <text>S-methyl-5'-thioadenosine + H2O + H(+) = S-methyl-5'-thioinosine + NH4(+)</text>
        <dbReference type="Rhea" id="RHEA:25025"/>
        <dbReference type="ChEBI" id="CHEBI:15377"/>
        <dbReference type="ChEBI" id="CHEBI:15378"/>
        <dbReference type="ChEBI" id="CHEBI:17509"/>
        <dbReference type="ChEBI" id="CHEBI:28938"/>
        <dbReference type="ChEBI" id="CHEBI:48595"/>
        <dbReference type="EC" id="3.5.4.31"/>
    </reaction>
</comment>
<feature type="binding site" evidence="4">
    <location>
        <position position="132"/>
    </location>
    <ligand>
        <name>substrate</name>
    </ligand>
</feature>
<reference evidence="6 7" key="1">
    <citation type="submission" date="2018-10" db="EMBL/GenBank/DDBJ databases">
        <title>Bacillus Keqinensis sp. nov., a moderately halophilic bacterium isolated from a saline-alkaline lake.</title>
        <authorList>
            <person name="Wang H."/>
        </authorList>
    </citation>
    <scope>NUCLEOTIDE SEQUENCE [LARGE SCALE GENOMIC DNA]</scope>
    <source>
        <strain evidence="6 7">KQ-3</strain>
    </source>
</reference>
<dbReference type="Pfam" id="PF01979">
    <property type="entry name" value="Amidohydro_1"/>
    <property type="match status" value="1"/>
</dbReference>
<dbReference type="PANTHER" id="PTHR43794:SF11">
    <property type="entry name" value="AMIDOHYDROLASE-RELATED DOMAIN-CONTAINING PROTEIN"/>
    <property type="match status" value="1"/>
</dbReference>
<dbReference type="InterPro" id="IPR050287">
    <property type="entry name" value="MTA/SAH_deaminase"/>
</dbReference>
<evidence type="ECO:0000256" key="3">
    <source>
        <dbReference type="ARBA" id="ARBA00022833"/>
    </source>
</evidence>
<dbReference type="SUPFAM" id="SSF51556">
    <property type="entry name" value="Metallo-dependent hydrolases"/>
    <property type="match status" value="1"/>
</dbReference>
<dbReference type="EC" id="3.5.4.31" evidence="4"/>
<dbReference type="Gene3D" id="2.30.40.10">
    <property type="entry name" value="Urease, subunit C, domain 1"/>
    <property type="match status" value="1"/>
</dbReference>
<comment type="catalytic activity">
    <reaction evidence="4">
        <text>S-adenosyl-L-homocysteine + H2O + H(+) = S-inosyl-L-homocysteine + NH4(+)</text>
        <dbReference type="Rhea" id="RHEA:20716"/>
        <dbReference type="ChEBI" id="CHEBI:15377"/>
        <dbReference type="ChEBI" id="CHEBI:15378"/>
        <dbReference type="ChEBI" id="CHEBI:28938"/>
        <dbReference type="ChEBI" id="CHEBI:57856"/>
        <dbReference type="ChEBI" id="CHEBI:57985"/>
        <dbReference type="EC" id="3.5.4.28"/>
    </reaction>
</comment>
<dbReference type="GO" id="GO:0090614">
    <property type="term" value="F:5'-methylthioadenosine deaminase activity"/>
    <property type="evidence" value="ECO:0007669"/>
    <property type="project" value="UniProtKB-UniRule"/>
</dbReference>
<dbReference type="PANTHER" id="PTHR43794">
    <property type="entry name" value="AMINOHYDROLASE SSNA-RELATED"/>
    <property type="match status" value="1"/>
</dbReference>
<dbReference type="FunFam" id="3.20.20.140:FF:000014">
    <property type="entry name" value="5-methylthioadenosine/S-adenosylhomocysteine deaminase"/>
    <property type="match status" value="1"/>
</dbReference>
<keyword evidence="7" id="KW-1185">Reference proteome</keyword>
<accession>A0A3M7U0A4</accession>
<dbReference type="EMBL" id="RHIB01000001">
    <property type="protein sequence ID" value="RNA70582.1"/>
    <property type="molecule type" value="Genomic_DNA"/>
</dbReference>
<dbReference type="OrthoDB" id="9807210at2"/>
<feature type="binding site" evidence="4">
    <location>
        <position position="79"/>
    </location>
    <ligand>
        <name>substrate</name>
    </ligand>
</feature>
<comment type="cofactor">
    <cofactor evidence="4">
        <name>Zn(2+)</name>
        <dbReference type="ChEBI" id="CHEBI:29105"/>
    </cofactor>
    <text evidence="4">Binds 1 zinc ion per subunit.</text>
</comment>
<dbReference type="InterPro" id="IPR011059">
    <property type="entry name" value="Metal-dep_hydrolase_composite"/>
</dbReference>
<comment type="caution">
    <text evidence="6">The sequence shown here is derived from an EMBL/GenBank/DDBJ whole genome shotgun (WGS) entry which is preliminary data.</text>
</comment>
<feature type="binding site" evidence="4">
    <location>
        <position position="172"/>
    </location>
    <ligand>
        <name>substrate</name>
    </ligand>
</feature>